<dbReference type="Proteomes" id="UP000309848">
    <property type="component" value="Unassembled WGS sequence"/>
</dbReference>
<keyword evidence="1 4" id="KW-0378">Hydrolase</keyword>
<dbReference type="InterPro" id="IPR029058">
    <property type="entry name" value="AB_hydrolase_fold"/>
</dbReference>
<evidence type="ECO:0000313" key="4">
    <source>
        <dbReference type="EMBL" id="TGX39988.1"/>
    </source>
</evidence>
<evidence type="ECO:0000313" key="5">
    <source>
        <dbReference type="Proteomes" id="UP000309848"/>
    </source>
</evidence>
<dbReference type="OrthoDB" id="9805123at2"/>
<dbReference type="PANTHER" id="PTHR22946">
    <property type="entry name" value="DIENELACTONE HYDROLASE DOMAIN-CONTAINING PROTEIN-RELATED"/>
    <property type="match status" value="1"/>
</dbReference>
<protein>
    <submittedName>
        <fullName evidence="4">Alpha/beta hydrolase</fullName>
    </submittedName>
</protein>
<proteinExistence type="predicted"/>
<dbReference type="InterPro" id="IPR022742">
    <property type="entry name" value="Hydrolase_4"/>
</dbReference>
<sequence length="323" mass="33264">MISIAGTSGSRRSSRASAPISSASATAEPGNAVLGLSGKIGAGVGAVLLLGIAASWGVGSLLVHGTASPVAPPQAPAHEVGLRARDGSAISGSYWPGRTANAPAILFLHGVGASREQTAPVAAWFAAQGYAALAIDLRGHGRSAITDHSFGLDEGLDARAAFDWLKKQQRGARVGVVGVSLGGAATLVGRDGAVPADALVLVAVFSDIRRAIYNRLATQLTPVGGAIGEPFLSLQSLPRFGVWPSRISPIAAIADYHGPVFVVGGAEDRFTPGDETRALYDAAPGPKSLWLVPGRDHARVTNMHDAEWYRRLADFFRATIGSP</sequence>
<reference evidence="4 5" key="1">
    <citation type="submission" date="2019-04" db="EMBL/GenBank/DDBJ databases">
        <title>Sphingomonas psychrotolerans sp. nov., isolated from soil in the Tianshan Mountains, Xinjiang, China.</title>
        <authorList>
            <person name="Luo Y."/>
            <person name="Sheng H."/>
        </authorList>
    </citation>
    <scope>NUCLEOTIDE SEQUENCE [LARGE SCALE GENOMIC DNA]</scope>
    <source>
        <strain evidence="4 5">KIS18-15</strain>
    </source>
</reference>
<dbReference type="Pfam" id="PF12146">
    <property type="entry name" value="Hydrolase_4"/>
    <property type="match status" value="1"/>
</dbReference>
<gene>
    <name evidence="4" type="ORF">E5A74_15525</name>
</gene>
<dbReference type="GO" id="GO:0052689">
    <property type="term" value="F:carboxylic ester hydrolase activity"/>
    <property type="evidence" value="ECO:0007669"/>
    <property type="project" value="UniProtKB-ARBA"/>
</dbReference>
<dbReference type="PANTHER" id="PTHR22946:SF9">
    <property type="entry name" value="POLYKETIDE TRANSFERASE AF380"/>
    <property type="match status" value="1"/>
</dbReference>
<evidence type="ECO:0000256" key="1">
    <source>
        <dbReference type="ARBA" id="ARBA00022801"/>
    </source>
</evidence>
<feature type="region of interest" description="Disordered" evidence="2">
    <location>
        <begin position="1"/>
        <end position="22"/>
    </location>
</feature>
<dbReference type="AlphaFoldDB" id="A0A4S1WAV4"/>
<dbReference type="InterPro" id="IPR050261">
    <property type="entry name" value="FrsA_esterase"/>
</dbReference>
<dbReference type="SUPFAM" id="SSF53474">
    <property type="entry name" value="alpha/beta-Hydrolases"/>
    <property type="match status" value="1"/>
</dbReference>
<keyword evidence="5" id="KW-1185">Reference proteome</keyword>
<feature type="domain" description="Serine aminopeptidase S33" evidence="3">
    <location>
        <begin position="104"/>
        <end position="219"/>
    </location>
</feature>
<dbReference type="Gene3D" id="3.40.50.1820">
    <property type="entry name" value="alpha/beta hydrolase"/>
    <property type="match status" value="1"/>
</dbReference>
<name>A0A4S1WAV4_9SPHN</name>
<accession>A0A4S1WAV4</accession>
<organism evidence="4 5">
    <name type="scientific">Sphingomonas naasensis</name>
    <dbReference type="NCBI Taxonomy" id="1344951"/>
    <lineage>
        <taxon>Bacteria</taxon>
        <taxon>Pseudomonadati</taxon>
        <taxon>Pseudomonadota</taxon>
        <taxon>Alphaproteobacteria</taxon>
        <taxon>Sphingomonadales</taxon>
        <taxon>Sphingomonadaceae</taxon>
        <taxon>Sphingomonas</taxon>
    </lineage>
</organism>
<evidence type="ECO:0000256" key="2">
    <source>
        <dbReference type="SAM" id="MobiDB-lite"/>
    </source>
</evidence>
<dbReference type="EMBL" id="SRXU01000007">
    <property type="protein sequence ID" value="TGX39988.1"/>
    <property type="molecule type" value="Genomic_DNA"/>
</dbReference>
<comment type="caution">
    <text evidence="4">The sequence shown here is derived from an EMBL/GenBank/DDBJ whole genome shotgun (WGS) entry which is preliminary data.</text>
</comment>
<evidence type="ECO:0000259" key="3">
    <source>
        <dbReference type="Pfam" id="PF12146"/>
    </source>
</evidence>